<reference evidence="16 17" key="1">
    <citation type="journal article" date="2018" name="Int. J. Syst. Evol. Microbiol.">
        <title>Epidermidibacterium keratini gen. nov., sp. nov., a member of the family Sporichthyaceae, isolated from keratin epidermis.</title>
        <authorList>
            <person name="Lee D.G."/>
            <person name="Trujillo M.E."/>
            <person name="Kang S."/>
            <person name="Nam J.J."/>
            <person name="Kim Y.J."/>
        </authorList>
    </citation>
    <scope>NUCLEOTIDE SEQUENCE [LARGE SCALE GENOMIC DNA]</scope>
    <source>
        <strain evidence="16 17">EPI-7</strain>
    </source>
</reference>
<feature type="domain" description="Thioredoxin" evidence="15">
    <location>
        <begin position="1"/>
        <end position="152"/>
    </location>
</feature>
<dbReference type="CDD" id="cd03018">
    <property type="entry name" value="PRX_AhpE_like"/>
    <property type="match status" value="1"/>
</dbReference>
<proteinExistence type="inferred from homology"/>
<evidence type="ECO:0000256" key="9">
    <source>
        <dbReference type="ARBA" id="ARBA00065226"/>
    </source>
</evidence>
<gene>
    <name evidence="16" type="ORF">EK0264_02530</name>
</gene>
<evidence type="ECO:0000256" key="8">
    <source>
        <dbReference type="ARBA" id="ARBA00060973"/>
    </source>
</evidence>
<accession>A0A7L4YVL9</accession>
<comment type="subunit">
    <text evidence="9">Homodimer. Forms both dimers and octamers; a tightly-associated dimer and a ring-like octamer.</text>
</comment>
<dbReference type="Gene3D" id="3.40.30.10">
    <property type="entry name" value="Glutaredoxin"/>
    <property type="match status" value="1"/>
</dbReference>
<evidence type="ECO:0000256" key="5">
    <source>
        <dbReference type="ARBA" id="ARBA00032824"/>
    </source>
</evidence>
<evidence type="ECO:0000256" key="2">
    <source>
        <dbReference type="ARBA" id="ARBA00022862"/>
    </source>
</evidence>
<dbReference type="OrthoDB" id="9812811at2"/>
<dbReference type="PIRSF" id="PIRSF000239">
    <property type="entry name" value="AHPC"/>
    <property type="match status" value="1"/>
</dbReference>
<evidence type="ECO:0000256" key="13">
    <source>
        <dbReference type="ARBA" id="ARBA00083736"/>
    </source>
</evidence>
<dbReference type="InterPro" id="IPR000866">
    <property type="entry name" value="AhpC/TSA"/>
</dbReference>
<dbReference type="FunFam" id="3.40.30.10:FF:000118">
    <property type="entry name" value="Peroxiredoxin AhpE"/>
    <property type="match status" value="1"/>
</dbReference>
<evidence type="ECO:0000256" key="12">
    <source>
        <dbReference type="ARBA" id="ARBA00082991"/>
    </source>
</evidence>
<dbReference type="AlphaFoldDB" id="A0A7L4YVL9"/>
<keyword evidence="3" id="KW-0560">Oxidoreductase</keyword>
<feature type="active site" description="Cysteine sulfenic acid (-SOH) intermediate; for peroxidase activity" evidence="14">
    <location>
        <position position="44"/>
    </location>
</feature>
<dbReference type="GO" id="GO:0004601">
    <property type="term" value="F:peroxidase activity"/>
    <property type="evidence" value="ECO:0007669"/>
    <property type="project" value="UniProtKB-KW"/>
</dbReference>
<evidence type="ECO:0000256" key="4">
    <source>
        <dbReference type="ARBA" id="ARBA00023284"/>
    </source>
</evidence>
<evidence type="ECO:0000313" key="17">
    <source>
        <dbReference type="Proteomes" id="UP000463857"/>
    </source>
</evidence>
<evidence type="ECO:0000256" key="3">
    <source>
        <dbReference type="ARBA" id="ARBA00023002"/>
    </source>
</evidence>
<sequence>MKVGDQAPEFATKDQNNQDVSLADFRGKQAVLLVFYPFAFSGICTGELCAVRDDISAFQNDDVQVLPISVDHPFALKAWAQQEGYEFPLLSDFWPHGQIAEQYGVFEPQKGFALRGTFLIDRDGIVRFAEVNGPGEARDQSAWRDAMSALAA</sequence>
<dbReference type="InterPro" id="IPR013766">
    <property type="entry name" value="Thioredoxin_domain"/>
</dbReference>
<keyword evidence="4" id="KW-0676">Redox-active center</keyword>
<dbReference type="KEGG" id="eke:EK0264_02530"/>
<dbReference type="InterPro" id="IPR036249">
    <property type="entry name" value="Thioredoxin-like_sf"/>
</dbReference>
<dbReference type="PANTHER" id="PTHR43110">
    <property type="entry name" value="THIOL PEROXIDASE"/>
    <property type="match status" value="1"/>
</dbReference>
<dbReference type="InterPro" id="IPR050455">
    <property type="entry name" value="Tpx_Peroxidase_subfamily"/>
</dbReference>
<dbReference type="SUPFAM" id="SSF52833">
    <property type="entry name" value="Thioredoxin-like"/>
    <property type="match status" value="1"/>
</dbReference>
<dbReference type="Proteomes" id="UP000463857">
    <property type="component" value="Chromosome"/>
</dbReference>
<protein>
    <recommendedName>
        <fullName evidence="11">Alkyl hydroperoxide reductase E</fullName>
        <ecNumber evidence="10">1.11.1.29</ecNumber>
    </recommendedName>
    <alternativeName>
        <fullName evidence="12">Mycoredoxin-dependent peroxiredoxin</fullName>
    </alternativeName>
    <alternativeName>
        <fullName evidence="13">Peroxiredoxin AhpE</fullName>
    </alternativeName>
    <alternativeName>
        <fullName evidence="5">Thioredoxin peroxidase</fullName>
    </alternativeName>
</protein>
<dbReference type="EC" id="1.11.1.29" evidence="10"/>
<keyword evidence="2" id="KW-0049">Antioxidant</keyword>
<dbReference type="PANTHER" id="PTHR43110:SF1">
    <property type="entry name" value="THIOL PEROXIDASE"/>
    <property type="match status" value="1"/>
</dbReference>
<comment type="similarity">
    <text evidence="8">Belongs to the peroxiredoxin family. AhpE subfamily.</text>
</comment>
<evidence type="ECO:0000256" key="11">
    <source>
        <dbReference type="ARBA" id="ARBA00068979"/>
    </source>
</evidence>
<evidence type="ECO:0000313" key="16">
    <source>
        <dbReference type="EMBL" id="QHC02237.1"/>
    </source>
</evidence>
<dbReference type="InterPro" id="IPR024706">
    <property type="entry name" value="Peroxiredoxin_AhpC-typ"/>
</dbReference>
<comment type="catalytic activity">
    <reaction evidence="6">
        <text>[mycoredoxin]-L-dithiol + a hydroperoxide = [mycoredoxin]-L-disulfide + an alcohol + H2O</text>
        <dbReference type="Rhea" id="RHEA:62640"/>
        <dbReference type="Rhea" id="RHEA-COMP:16137"/>
        <dbReference type="Rhea" id="RHEA-COMP:16138"/>
        <dbReference type="ChEBI" id="CHEBI:15377"/>
        <dbReference type="ChEBI" id="CHEBI:29950"/>
        <dbReference type="ChEBI" id="CHEBI:30879"/>
        <dbReference type="ChEBI" id="CHEBI:35924"/>
        <dbReference type="ChEBI" id="CHEBI:50058"/>
        <dbReference type="EC" id="1.11.1.29"/>
    </reaction>
</comment>
<evidence type="ECO:0000256" key="7">
    <source>
        <dbReference type="ARBA" id="ARBA00056930"/>
    </source>
</evidence>
<evidence type="ECO:0000256" key="10">
    <source>
        <dbReference type="ARBA" id="ARBA00067009"/>
    </source>
</evidence>
<evidence type="ECO:0000259" key="15">
    <source>
        <dbReference type="PROSITE" id="PS51352"/>
    </source>
</evidence>
<keyword evidence="17" id="KW-1185">Reference proteome</keyword>
<name>A0A7L4YVL9_9ACTN</name>
<keyword evidence="1" id="KW-0575">Peroxidase</keyword>
<dbReference type="InParanoid" id="A0A7L4YVL9"/>
<evidence type="ECO:0000256" key="14">
    <source>
        <dbReference type="PIRSR" id="PIRSR000239-1"/>
    </source>
</evidence>
<organism evidence="16 17">
    <name type="scientific">Epidermidibacterium keratini</name>
    <dbReference type="NCBI Taxonomy" id="1891644"/>
    <lineage>
        <taxon>Bacteria</taxon>
        <taxon>Bacillati</taxon>
        <taxon>Actinomycetota</taxon>
        <taxon>Actinomycetes</taxon>
        <taxon>Sporichthyales</taxon>
        <taxon>Sporichthyaceae</taxon>
        <taxon>Epidermidibacterium</taxon>
    </lineage>
</organism>
<comment type="function">
    <text evidence="7">Thiol-specific peroxidase that catalyzes the reduction of hydrogen peroxide and organic hydroperoxides to water and alcohols, respectively. Plays a role in cell protection against oxidative stress by detoxifying peroxides. May represent an important antioxidant defense against cytotoxic peroxides, especially peroxynitrite, which can be formed by activated macrophages during infection.</text>
</comment>
<evidence type="ECO:0000256" key="6">
    <source>
        <dbReference type="ARBA" id="ARBA00052774"/>
    </source>
</evidence>
<dbReference type="Pfam" id="PF00578">
    <property type="entry name" value="AhpC-TSA"/>
    <property type="match status" value="1"/>
</dbReference>
<evidence type="ECO:0000256" key="1">
    <source>
        <dbReference type="ARBA" id="ARBA00022559"/>
    </source>
</evidence>
<dbReference type="PROSITE" id="PS51352">
    <property type="entry name" value="THIOREDOXIN_2"/>
    <property type="match status" value="1"/>
</dbReference>
<dbReference type="EMBL" id="CP047156">
    <property type="protein sequence ID" value="QHC02237.1"/>
    <property type="molecule type" value="Genomic_DNA"/>
</dbReference>